<dbReference type="EMBL" id="JTHG01000098">
    <property type="protein sequence ID" value="KMO23863.1"/>
    <property type="molecule type" value="Genomic_DNA"/>
</dbReference>
<comment type="caution">
    <text evidence="3">The sequence shown here is derived from an EMBL/GenBank/DDBJ whole genome shotgun (WGS) entry which is preliminary data.</text>
</comment>
<dbReference type="CDD" id="cd07185">
    <property type="entry name" value="OmpA_C-like"/>
    <property type="match status" value="1"/>
</dbReference>
<gene>
    <name evidence="3" type="ORF">QR79_12735</name>
</gene>
<proteinExistence type="predicted"/>
<dbReference type="PROSITE" id="PS51257">
    <property type="entry name" value="PROKAR_LIPOPROTEIN"/>
    <property type="match status" value="1"/>
</dbReference>
<evidence type="ECO:0000313" key="4">
    <source>
        <dbReference type="Proteomes" id="UP000036471"/>
    </source>
</evidence>
<dbReference type="PANTHER" id="PTHR30329:SF21">
    <property type="entry name" value="LIPOPROTEIN YIAD-RELATED"/>
    <property type="match status" value="1"/>
</dbReference>
<evidence type="ECO:0000313" key="3">
    <source>
        <dbReference type="EMBL" id="KMO23863.1"/>
    </source>
</evidence>
<dbReference type="InterPro" id="IPR050330">
    <property type="entry name" value="Bact_OuterMem_StrucFunc"/>
</dbReference>
<dbReference type="Gene3D" id="3.30.1330.60">
    <property type="entry name" value="OmpA-like domain"/>
    <property type="match status" value="1"/>
</dbReference>
<keyword evidence="1" id="KW-0472">Membrane</keyword>
<dbReference type="PROSITE" id="PS51123">
    <property type="entry name" value="OMPA_2"/>
    <property type="match status" value="1"/>
</dbReference>
<reference evidence="3 4" key="1">
    <citation type="submission" date="2014-11" db="EMBL/GenBank/DDBJ databases">
        <title>Comparative genomics of Methylobacterium species.</title>
        <authorList>
            <person name="Chaudhry V."/>
            <person name="Patil P.B."/>
        </authorList>
    </citation>
    <scope>NUCLEOTIDE SEQUENCE [LARGE SCALE GENOMIC DNA]</scope>
    <source>
        <strain evidence="3 4">SE3.6</strain>
    </source>
</reference>
<dbReference type="PANTHER" id="PTHR30329">
    <property type="entry name" value="STATOR ELEMENT OF FLAGELLAR MOTOR COMPLEX"/>
    <property type="match status" value="1"/>
</dbReference>
<evidence type="ECO:0000256" key="1">
    <source>
        <dbReference type="PROSITE-ProRule" id="PRU00473"/>
    </source>
</evidence>
<evidence type="ECO:0000259" key="2">
    <source>
        <dbReference type="PROSITE" id="PS51123"/>
    </source>
</evidence>
<feature type="domain" description="OmpA-like" evidence="2">
    <location>
        <begin position="107"/>
        <end position="220"/>
    </location>
</feature>
<name>A0ABR5HD39_9HYPH</name>
<accession>A0ABR5HD39</accession>
<dbReference type="SUPFAM" id="SSF103088">
    <property type="entry name" value="OmpA-like"/>
    <property type="match status" value="1"/>
</dbReference>
<dbReference type="Proteomes" id="UP000036471">
    <property type="component" value="Unassembled WGS sequence"/>
</dbReference>
<dbReference type="RefSeq" id="WP_048426327.1">
    <property type="nucleotide sequence ID" value="NZ_JTHF01000034.1"/>
</dbReference>
<organism evidence="3 4">
    <name type="scientific">Methylobacterium indicum</name>
    <dbReference type="NCBI Taxonomy" id="1775910"/>
    <lineage>
        <taxon>Bacteria</taxon>
        <taxon>Pseudomonadati</taxon>
        <taxon>Pseudomonadota</taxon>
        <taxon>Alphaproteobacteria</taxon>
        <taxon>Hyphomicrobiales</taxon>
        <taxon>Methylobacteriaceae</taxon>
        <taxon>Methylobacterium</taxon>
    </lineage>
</organism>
<protein>
    <recommendedName>
        <fullName evidence="2">OmpA-like domain-containing protein</fullName>
    </recommendedName>
</protein>
<dbReference type="Pfam" id="PF00691">
    <property type="entry name" value="OmpA"/>
    <property type="match status" value="1"/>
</dbReference>
<dbReference type="InterPro" id="IPR006665">
    <property type="entry name" value="OmpA-like"/>
</dbReference>
<dbReference type="InterPro" id="IPR036737">
    <property type="entry name" value="OmpA-like_sf"/>
</dbReference>
<sequence>MLPPALRNATAALLLGLTGTGCMTKDPATRQDKVPNTVTQGLTGAATGAALGALGAVTNGRNVAQEAVNGAVTVGLNGVLAGFAMDRFEAGLLKEFEAVGVKATPRGLNVVLEIGDGIRFAQNSAAPSPEAARKLRAVGLILARFQRNRVDVIGHSSAEEPAGLSGQRAAAVAGFLAQRGVAASRIRREGKGATEPVRVDSAEATRRLNRRVDVFIAPLT</sequence>
<keyword evidence="4" id="KW-1185">Reference proteome</keyword>